<keyword evidence="3 10" id="KW-0812">Transmembrane</keyword>
<evidence type="ECO:0000256" key="9">
    <source>
        <dbReference type="ARBA" id="ARBA00023136"/>
    </source>
</evidence>
<comment type="subcellular location">
    <subcellularLocation>
        <location evidence="1">Membrane</location>
        <topology evidence="1">Multi-pass membrane protein</topology>
    </subcellularLocation>
</comment>
<dbReference type="Proteomes" id="UP000093695">
    <property type="component" value="Chromosome"/>
</dbReference>
<dbReference type="GO" id="GO:0016020">
    <property type="term" value="C:membrane"/>
    <property type="evidence" value="ECO:0007669"/>
    <property type="project" value="UniProtKB-SubCell"/>
</dbReference>
<organism evidence="12 13">
    <name type="scientific">Amycolatopsis orientalis</name>
    <name type="common">Nocardia orientalis</name>
    <dbReference type="NCBI Taxonomy" id="31958"/>
    <lineage>
        <taxon>Bacteria</taxon>
        <taxon>Bacillati</taxon>
        <taxon>Actinomycetota</taxon>
        <taxon>Actinomycetes</taxon>
        <taxon>Pseudonocardiales</taxon>
        <taxon>Pseudonocardiaceae</taxon>
        <taxon>Amycolatopsis</taxon>
    </lineage>
</organism>
<dbReference type="PANTHER" id="PTHR11351:SF3">
    <property type="entry name" value="BLL4393 PROTEIN"/>
    <property type="match status" value="1"/>
</dbReference>
<dbReference type="InterPro" id="IPR015876">
    <property type="entry name" value="Acyl-CoA_DS"/>
</dbReference>
<evidence type="ECO:0000256" key="8">
    <source>
        <dbReference type="ARBA" id="ARBA00023098"/>
    </source>
</evidence>
<keyword evidence="5 10" id="KW-1133">Transmembrane helix</keyword>
<protein>
    <submittedName>
        <fullName evidence="12">Fatty acid desaturase</fullName>
    </submittedName>
</protein>
<dbReference type="RefSeq" id="WP_044852063.1">
    <property type="nucleotide sequence ID" value="NZ_CP016174.1"/>
</dbReference>
<dbReference type="STRING" id="31958.SD37_11040"/>
<keyword evidence="7" id="KW-0408">Iron</keyword>
<keyword evidence="8" id="KW-0443">Lipid metabolism</keyword>
<dbReference type="GO" id="GO:0006631">
    <property type="term" value="P:fatty acid metabolic process"/>
    <property type="evidence" value="ECO:0007669"/>
    <property type="project" value="UniProtKB-KW"/>
</dbReference>
<keyword evidence="13" id="KW-1185">Reference proteome</keyword>
<dbReference type="KEGG" id="aori:SD37_11040"/>
<evidence type="ECO:0000313" key="13">
    <source>
        <dbReference type="Proteomes" id="UP000093695"/>
    </source>
</evidence>
<evidence type="ECO:0000256" key="6">
    <source>
        <dbReference type="ARBA" id="ARBA00023002"/>
    </source>
</evidence>
<reference evidence="12 13" key="1">
    <citation type="journal article" date="2015" name="Genome Announc.">
        <title>Draft Genome Sequence of Norvancomycin-Producing Strain Amycolatopsis orientalis CPCC200066.</title>
        <authorList>
            <person name="Lei X."/>
            <person name="Yuan F."/>
            <person name="Shi Y."/>
            <person name="Li X."/>
            <person name="Wang L."/>
            <person name="Hong B."/>
        </authorList>
    </citation>
    <scope>NUCLEOTIDE SEQUENCE [LARGE SCALE GENOMIC DNA]</scope>
    <source>
        <strain evidence="12 13">B-37</strain>
    </source>
</reference>
<feature type="transmembrane region" description="Helical" evidence="10">
    <location>
        <begin position="195"/>
        <end position="212"/>
    </location>
</feature>
<name>A0A193BVC0_AMYOR</name>
<accession>A0A193BVC0</accession>
<feature type="transmembrane region" description="Helical" evidence="10">
    <location>
        <begin position="172"/>
        <end position="189"/>
    </location>
</feature>
<feature type="domain" description="Fatty acid desaturase" evidence="11">
    <location>
        <begin position="52"/>
        <end position="272"/>
    </location>
</feature>
<dbReference type="PANTHER" id="PTHR11351">
    <property type="entry name" value="ACYL-COA DESATURASE"/>
    <property type="match status" value="1"/>
</dbReference>
<evidence type="ECO:0000256" key="2">
    <source>
        <dbReference type="ARBA" id="ARBA00008749"/>
    </source>
</evidence>
<dbReference type="PRINTS" id="PR00075">
    <property type="entry name" value="FACDDSATRASE"/>
</dbReference>
<keyword evidence="9 10" id="KW-0472">Membrane</keyword>
<evidence type="ECO:0000313" key="12">
    <source>
        <dbReference type="EMBL" id="ANN16118.1"/>
    </source>
</evidence>
<comment type="similarity">
    <text evidence="2">Belongs to the fatty acid desaturase type 2 family.</text>
</comment>
<dbReference type="EMBL" id="CP016174">
    <property type="protein sequence ID" value="ANN16118.1"/>
    <property type="molecule type" value="Genomic_DNA"/>
</dbReference>
<feature type="transmembrane region" description="Helical" evidence="10">
    <location>
        <begin position="48"/>
        <end position="69"/>
    </location>
</feature>
<keyword evidence="6" id="KW-0560">Oxidoreductase</keyword>
<evidence type="ECO:0000259" key="11">
    <source>
        <dbReference type="Pfam" id="PF00487"/>
    </source>
</evidence>
<evidence type="ECO:0000256" key="1">
    <source>
        <dbReference type="ARBA" id="ARBA00004141"/>
    </source>
</evidence>
<dbReference type="AlphaFoldDB" id="A0A193BVC0"/>
<feature type="transmembrane region" description="Helical" evidence="10">
    <location>
        <begin position="21"/>
        <end position="42"/>
    </location>
</feature>
<dbReference type="GO" id="GO:0016717">
    <property type="term" value="F:oxidoreductase activity, acting on paired donors, with oxidation of a pair of donors resulting in the reduction of molecular oxygen to two molecules of water"/>
    <property type="evidence" value="ECO:0007669"/>
    <property type="project" value="InterPro"/>
</dbReference>
<evidence type="ECO:0000256" key="5">
    <source>
        <dbReference type="ARBA" id="ARBA00022989"/>
    </source>
</evidence>
<evidence type="ECO:0000256" key="3">
    <source>
        <dbReference type="ARBA" id="ARBA00022692"/>
    </source>
</evidence>
<gene>
    <name evidence="12" type="ORF">SD37_11040</name>
</gene>
<evidence type="ECO:0000256" key="7">
    <source>
        <dbReference type="ARBA" id="ARBA00023004"/>
    </source>
</evidence>
<dbReference type="CDD" id="cd03505">
    <property type="entry name" value="Delta9-FADS-like"/>
    <property type="match status" value="1"/>
</dbReference>
<keyword evidence="4" id="KW-0276">Fatty acid metabolism</keyword>
<dbReference type="Pfam" id="PF00487">
    <property type="entry name" value="FA_desaturase"/>
    <property type="match status" value="1"/>
</dbReference>
<evidence type="ECO:0000256" key="4">
    <source>
        <dbReference type="ARBA" id="ARBA00022832"/>
    </source>
</evidence>
<dbReference type="InterPro" id="IPR005804">
    <property type="entry name" value="FA_desaturase_dom"/>
</dbReference>
<proteinExistence type="inferred from homology"/>
<evidence type="ECO:0000256" key="10">
    <source>
        <dbReference type="SAM" id="Phobius"/>
    </source>
</evidence>
<sequence>MTTLDRGVVRLDPHSLRIKRFSALTTMILPSLGTILAVYLLATGRFTALDIWLFAGMYCVHIVGVTIGLHRHVTHRSFKTSRWLQDVLMAAGGMAAQGPLLFWVATHRRHHRFADHEGDPHSPNLHGAGWRMRLRGLWYAHMPWMLSEESTRWSVFAPDVLRDRRLVAHHRLYPCWVLLGLLLPTLLGFALGGNLWTAFTGLVFGGFARVFAANQASWAVGSICHAFGRRPFGNDDHSTNSWWVAILTFGEGLQNNHHAFPRSYRHAVRWWEPDLSGWIIAVLGKAGLVWDLRVPSPALIAKRSAKNKEPERK</sequence>